<proteinExistence type="predicted"/>
<gene>
    <name evidence="1" type="ORF">BK648_12385</name>
</gene>
<comment type="caution">
    <text evidence="1">The sequence shown here is derived from an EMBL/GenBank/DDBJ whole genome shotgun (WGS) entry which is preliminary data.</text>
</comment>
<dbReference type="Proteomes" id="UP000284656">
    <property type="component" value="Unassembled WGS sequence"/>
</dbReference>
<sequence length="111" mass="11753">MVALGTGVGGALKSGALLVEKVTAKVVKVEAAGAKGPGTSIVPRQGSISFENGKTFESLSVSEQQGLNAIQKLGYDVHVPLEASKKAYLVCLSLNSMFRGLERWMCMRQII</sequence>
<dbReference type="AlphaFoldDB" id="A0A423F5P5"/>
<name>A0A423F5P5_9PSED</name>
<protein>
    <submittedName>
        <fullName evidence="1">Uncharacterized protein</fullName>
    </submittedName>
</protein>
<accession>A0A423F5P5</accession>
<dbReference type="EMBL" id="MOAY01000040">
    <property type="protein sequence ID" value="ROM49977.1"/>
    <property type="molecule type" value="Genomic_DNA"/>
</dbReference>
<evidence type="ECO:0000313" key="2">
    <source>
        <dbReference type="Proteomes" id="UP000284656"/>
    </source>
</evidence>
<evidence type="ECO:0000313" key="1">
    <source>
        <dbReference type="EMBL" id="ROM49977.1"/>
    </source>
</evidence>
<organism evidence="1 2">
    <name type="scientific">Pseudomonas poae</name>
    <dbReference type="NCBI Taxonomy" id="200451"/>
    <lineage>
        <taxon>Bacteria</taxon>
        <taxon>Pseudomonadati</taxon>
        <taxon>Pseudomonadota</taxon>
        <taxon>Gammaproteobacteria</taxon>
        <taxon>Pseudomonadales</taxon>
        <taxon>Pseudomonadaceae</taxon>
        <taxon>Pseudomonas</taxon>
    </lineage>
</organism>
<reference evidence="1 2" key="1">
    <citation type="submission" date="2016-10" db="EMBL/GenBank/DDBJ databases">
        <title>Comparative genome analysis of multiple Pseudomonas spp. focuses on biocontrol and plant growth promoting traits.</title>
        <authorList>
            <person name="Tao X.-Y."/>
            <person name="Taylor C.G."/>
        </authorList>
    </citation>
    <scope>NUCLEOTIDE SEQUENCE [LARGE SCALE GENOMIC DNA]</scope>
    <source>
        <strain evidence="1 2">29G9</strain>
    </source>
</reference>